<reference evidence="2" key="1">
    <citation type="submission" date="2022-12" db="EMBL/GenBank/DDBJ databases">
        <authorList>
            <person name="Krivoruchko A.V."/>
            <person name="Elkin A."/>
        </authorList>
    </citation>
    <scope>NUCLEOTIDE SEQUENCE</scope>
    <source>
        <strain evidence="2">IEGM 1388</strain>
    </source>
</reference>
<gene>
    <name evidence="2" type="ORF">O4213_19640</name>
</gene>
<accession>A0ABT4MZ00</accession>
<keyword evidence="1" id="KW-1133">Transmembrane helix</keyword>
<evidence type="ECO:0000313" key="2">
    <source>
        <dbReference type="EMBL" id="MCZ4552216.1"/>
    </source>
</evidence>
<sequence length="163" mass="16799">MQPLQPYPMPTGYGPPPRRPRTFLIGALTGFLVAVVLFGIGIGIYAAATHESAPTAFTLDGSISLSDSITTYGLPSAFECAGEEGHDDIGPQSSVTVSDETGDIIATGDVVSSSGGSSGCTLSFTATDVPAGKKFYKVEVSHRGGLTYTEDEAREGISMSLGD</sequence>
<feature type="transmembrane region" description="Helical" evidence="1">
    <location>
        <begin position="23"/>
        <end position="48"/>
    </location>
</feature>
<proteinExistence type="predicted"/>
<keyword evidence="1" id="KW-0472">Membrane</keyword>
<dbReference type="Proteomes" id="UP001067235">
    <property type="component" value="Unassembled WGS sequence"/>
</dbReference>
<evidence type="ECO:0000313" key="3">
    <source>
        <dbReference type="Proteomes" id="UP001067235"/>
    </source>
</evidence>
<dbReference type="RefSeq" id="WP_301573004.1">
    <property type="nucleotide sequence ID" value="NZ_JAPWIE010000006.1"/>
</dbReference>
<name>A0ABT4MZ00_GORRU</name>
<keyword evidence="1" id="KW-0812">Transmembrane</keyword>
<keyword evidence="3" id="KW-1185">Reference proteome</keyword>
<evidence type="ECO:0008006" key="4">
    <source>
        <dbReference type="Google" id="ProtNLM"/>
    </source>
</evidence>
<comment type="caution">
    <text evidence="2">The sequence shown here is derived from an EMBL/GenBank/DDBJ whole genome shotgun (WGS) entry which is preliminary data.</text>
</comment>
<protein>
    <recommendedName>
        <fullName evidence="4">DUF4333 domain-containing protein</fullName>
    </recommendedName>
</protein>
<organism evidence="2 3">
    <name type="scientific">Gordonia rubripertincta</name>
    <name type="common">Rhodococcus corallinus</name>
    <dbReference type="NCBI Taxonomy" id="36822"/>
    <lineage>
        <taxon>Bacteria</taxon>
        <taxon>Bacillati</taxon>
        <taxon>Actinomycetota</taxon>
        <taxon>Actinomycetes</taxon>
        <taxon>Mycobacteriales</taxon>
        <taxon>Gordoniaceae</taxon>
        <taxon>Gordonia</taxon>
    </lineage>
</organism>
<dbReference type="EMBL" id="JAPWIE010000006">
    <property type="protein sequence ID" value="MCZ4552216.1"/>
    <property type="molecule type" value="Genomic_DNA"/>
</dbReference>
<evidence type="ECO:0000256" key="1">
    <source>
        <dbReference type="SAM" id="Phobius"/>
    </source>
</evidence>